<protein>
    <submittedName>
        <fullName evidence="2">Uncharacterized protein</fullName>
    </submittedName>
</protein>
<evidence type="ECO:0000256" key="1">
    <source>
        <dbReference type="SAM" id="MobiDB-lite"/>
    </source>
</evidence>
<dbReference type="Proteomes" id="UP000799302">
    <property type="component" value="Unassembled WGS sequence"/>
</dbReference>
<sequence>MEAFSTAMSTSMEMERPHLHDSSPSYFENSFDGLQCDHDGTGGPRESVIHSNSACEGENEFWISKSQLYKLESNSRIFDNLDIMTDTNRRSSFDVYLSSHYDIERWSEYKRSARRIESYGYNSSPDYRQNSSPESWRPNSCGIASNSVNRDTGVSSIANLEHYEIVRRGEEEDRMSMCSESTEKEAACEREKRRREQWKHNIVLQGEESLSSSQSNSTNRNWYKVWHNFRRSITGTRT</sequence>
<dbReference type="AlphaFoldDB" id="A0A6A6UJK6"/>
<dbReference type="EMBL" id="MU004232">
    <property type="protein sequence ID" value="KAF2671647.1"/>
    <property type="molecule type" value="Genomic_DNA"/>
</dbReference>
<reference evidence="2" key="1">
    <citation type="journal article" date="2020" name="Stud. Mycol.">
        <title>101 Dothideomycetes genomes: a test case for predicting lifestyles and emergence of pathogens.</title>
        <authorList>
            <person name="Haridas S."/>
            <person name="Albert R."/>
            <person name="Binder M."/>
            <person name="Bloem J."/>
            <person name="Labutti K."/>
            <person name="Salamov A."/>
            <person name="Andreopoulos B."/>
            <person name="Baker S."/>
            <person name="Barry K."/>
            <person name="Bills G."/>
            <person name="Bluhm B."/>
            <person name="Cannon C."/>
            <person name="Castanera R."/>
            <person name="Culley D."/>
            <person name="Daum C."/>
            <person name="Ezra D."/>
            <person name="Gonzalez J."/>
            <person name="Henrissat B."/>
            <person name="Kuo A."/>
            <person name="Liang C."/>
            <person name="Lipzen A."/>
            <person name="Lutzoni F."/>
            <person name="Magnuson J."/>
            <person name="Mondo S."/>
            <person name="Nolan M."/>
            <person name="Ohm R."/>
            <person name="Pangilinan J."/>
            <person name="Park H.-J."/>
            <person name="Ramirez L."/>
            <person name="Alfaro M."/>
            <person name="Sun H."/>
            <person name="Tritt A."/>
            <person name="Yoshinaga Y."/>
            <person name="Zwiers L.-H."/>
            <person name="Turgeon B."/>
            <person name="Goodwin S."/>
            <person name="Spatafora J."/>
            <person name="Crous P."/>
            <person name="Grigoriev I."/>
        </authorList>
    </citation>
    <scope>NUCLEOTIDE SEQUENCE</scope>
    <source>
        <strain evidence="2">CBS 115976</strain>
    </source>
</reference>
<evidence type="ECO:0000313" key="3">
    <source>
        <dbReference type="Proteomes" id="UP000799302"/>
    </source>
</evidence>
<accession>A0A6A6UJK6</accession>
<keyword evidence="3" id="KW-1185">Reference proteome</keyword>
<feature type="compositionally biased region" description="Polar residues" evidence="1">
    <location>
        <begin position="1"/>
        <end position="12"/>
    </location>
</feature>
<proteinExistence type="predicted"/>
<organism evidence="2 3">
    <name type="scientific">Microthyrium microscopicum</name>
    <dbReference type="NCBI Taxonomy" id="703497"/>
    <lineage>
        <taxon>Eukaryota</taxon>
        <taxon>Fungi</taxon>
        <taxon>Dikarya</taxon>
        <taxon>Ascomycota</taxon>
        <taxon>Pezizomycotina</taxon>
        <taxon>Dothideomycetes</taxon>
        <taxon>Dothideomycetes incertae sedis</taxon>
        <taxon>Microthyriales</taxon>
        <taxon>Microthyriaceae</taxon>
        <taxon>Microthyrium</taxon>
    </lineage>
</organism>
<gene>
    <name evidence="2" type="ORF">BT63DRAFT_422195</name>
</gene>
<name>A0A6A6UJK6_9PEZI</name>
<feature type="region of interest" description="Disordered" evidence="1">
    <location>
        <begin position="1"/>
        <end position="22"/>
    </location>
</feature>
<evidence type="ECO:0000313" key="2">
    <source>
        <dbReference type="EMBL" id="KAF2671647.1"/>
    </source>
</evidence>